<sequence length="84" mass="9485">MASFIPRSNVLTQSEANIFNDSHKLTYTVKIVNTSARRIVWDIKTKEPNRLEVEPGCGVLDPSETMHVMVSCNFAIENTSEDRT</sequence>
<keyword evidence="3" id="KW-0206">Cytoskeleton</keyword>
<name>A0A914D1S6_9BILA</name>
<evidence type="ECO:0000259" key="7">
    <source>
        <dbReference type="PROSITE" id="PS50202"/>
    </source>
</evidence>
<organism evidence="8 9">
    <name type="scientific">Acrobeloides nanus</name>
    <dbReference type="NCBI Taxonomy" id="290746"/>
    <lineage>
        <taxon>Eukaryota</taxon>
        <taxon>Metazoa</taxon>
        <taxon>Ecdysozoa</taxon>
        <taxon>Nematoda</taxon>
        <taxon>Chromadorea</taxon>
        <taxon>Rhabditida</taxon>
        <taxon>Tylenchina</taxon>
        <taxon>Cephalobomorpha</taxon>
        <taxon>Cephaloboidea</taxon>
        <taxon>Cephalobidae</taxon>
        <taxon>Acrobeloides</taxon>
    </lineage>
</organism>
<evidence type="ECO:0000256" key="1">
    <source>
        <dbReference type="ARBA" id="ARBA00004245"/>
    </source>
</evidence>
<comment type="function">
    <text evidence="5">Central component in molecular interactions underlying sperm crawling. Forms an extensive filament system that extends from sperm villipoda, along the leading edge of the pseudopod.</text>
</comment>
<dbReference type="InterPro" id="IPR000535">
    <property type="entry name" value="MSP_dom"/>
</dbReference>
<dbReference type="AlphaFoldDB" id="A0A914D1S6"/>
<dbReference type="PROSITE" id="PS50202">
    <property type="entry name" value="MSP"/>
    <property type="match status" value="1"/>
</dbReference>
<dbReference type="InterPro" id="IPR051155">
    <property type="entry name" value="Nematode_MSP"/>
</dbReference>
<dbReference type="InterPro" id="IPR013783">
    <property type="entry name" value="Ig-like_fold"/>
</dbReference>
<dbReference type="GO" id="GO:0005856">
    <property type="term" value="C:cytoskeleton"/>
    <property type="evidence" value="ECO:0007669"/>
    <property type="project" value="UniProtKB-SubCell"/>
</dbReference>
<protein>
    <submittedName>
        <fullName evidence="9">MSP domain-containing protein</fullName>
    </submittedName>
</protein>
<dbReference type="Proteomes" id="UP000887540">
    <property type="component" value="Unplaced"/>
</dbReference>
<dbReference type="SUPFAM" id="SSF49354">
    <property type="entry name" value="PapD-like"/>
    <property type="match status" value="1"/>
</dbReference>
<dbReference type="GO" id="GO:0031143">
    <property type="term" value="C:pseudopodium"/>
    <property type="evidence" value="ECO:0007669"/>
    <property type="project" value="UniProtKB-SubCell"/>
</dbReference>
<evidence type="ECO:0000256" key="5">
    <source>
        <dbReference type="ARBA" id="ARBA00037744"/>
    </source>
</evidence>
<accession>A0A914D1S6</accession>
<reference evidence="9" key="1">
    <citation type="submission" date="2022-11" db="UniProtKB">
        <authorList>
            <consortium name="WormBaseParasite"/>
        </authorList>
    </citation>
    <scope>IDENTIFICATION</scope>
</reference>
<dbReference type="PANTHER" id="PTHR22920">
    <property type="entry name" value="MAJOR SPERM PROTEIN"/>
    <property type="match status" value="1"/>
</dbReference>
<evidence type="ECO:0000256" key="4">
    <source>
        <dbReference type="ARBA" id="ARBA00023273"/>
    </source>
</evidence>
<dbReference type="WBParaSite" id="ACRNAN_scaffold17613.g19955.t1">
    <property type="protein sequence ID" value="ACRNAN_scaffold17613.g19955.t1"/>
    <property type="gene ID" value="ACRNAN_scaffold17613.g19955"/>
</dbReference>
<dbReference type="PANTHER" id="PTHR22920:SF7">
    <property type="entry name" value="MSP DOMAIN-CONTAINING PROTEIN-RELATED"/>
    <property type="match status" value="1"/>
</dbReference>
<keyword evidence="2" id="KW-0963">Cytoplasm</keyword>
<dbReference type="Gene3D" id="2.60.40.10">
    <property type="entry name" value="Immunoglobulins"/>
    <property type="match status" value="1"/>
</dbReference>
<evidence type="ECO:0000313" key="9">
    <source>
        <dbReference type="WBParaSite" id="ACRNAN_scaffold17613.g19955.t1"/>
    </source>
</evidence>
<feature type="domain" description="MSP" evidence="7">
    <location>
        <begin position="1"/>
        <end position="84"/>
    </location>
</feature>
<evidence type="ECO:0000313" key="8">
    <source>
        <dbReference type="Proteomes" id="UP000887540"/>
    </source>
</evidence>
<dbReference type="Pfam" id="PF00635">
    <property type="entry name" value="Motile_Sperm"/>
    <property type="match status" value="1"/>
</dbReference>
<evidence type="ECO:0000256" key="6">
    <source>
        <dbReference type="ARBA" id="ARBA00037818"/>
    </source>
</evidence>
<evidence type="ECO:0000256" key="3">
    <source>
        <dbReference type="ARBA" id="ARBA00023212"/>
    </source>
</evidence>
<keyword evidence="8" id="KW-1185">Reference proteome</keyword>
<dbReference type="InterPro" id="IPR008962">
    <property type="entry name" value="PapD-like_sf"/>
</dbReference>
<keyword evidence="4" id="KW-0966">Cell projection</keyword>
<proteinExistence type="predicted"/>
<comment type="subcellular location">
    <subcellularLocation>
        <location evidence="6">Cell projection</location>
        <location evidence="6">Pseudopodium</location>
    </subcellularLocation>
    <subcellularLocation>
        <location evidence="1">Cytoplasm</location>
        <location evidence="1">Cytoskeleton</location>
    </subcellularLocation>
</comment>
<evidence type="ECO:0000256" key="2">
    <source>
        <dbReference type="ARBA" id="ARBA00022490"/>
    </source>
</evidence>